<dbReference type="Pfam" id="PF13274">
    <property type="entry name" value="SocA_Panacea"/>
    <property type="match status" value="1"/>
</dbReference>
<accession>A0A7W8DBK9</accession>
<evidence type="ECO:0000313" key="2">
    <source>
        <dbReference type="EMBL" id="MBB5209703.1"/>
    </source>
</evidence>
<keyword evidence="3" id="KW-1185">Reference proteome</keyword>
<dbReference type="RefSeq" id="WP_183962255.1">
    <property type="nucleotide sequence ID" value="NZ_JACHHP010000007.1"/>
</dbReference>
<comment type="caution">
    <text evidence="2">The sequence shown here is derived from an EMBL/GenBank/DDBJ whole genome shotgun (WGS) entry which is preliminary data.</text>
</comment>
<dbReference type="EMBL" id="JACHHP010000007">
    <property type="protein sequence ID" value="MBB5209703.1"/>
    <property type="molecule type" value="Genomic_DNA"/>
</dbReference>
<evidence type="ECO:0000259" key="1">
    <source>
        <dbReference type="Pfam" id="PF13274"/>
    </source>
</evidence>
<feature type="domain" description="Antitoxin SocA-like Panacea" evidence="1">
    <location>
        <begin position="27"/>
        <end position="137"/>
    </location>
</feature>
<gene>
    <name evidence="2" type="ORF">HNQ52_003275</name>
</gene>
<organism evidence="2 3">
    <name type="scientific">Chiayiivirga flava</name>
    <dbReference type="NCBI Taxonomy" id="659595"/>
    <lineage>
        <taxon>Bacteria</taxon>
        <taxon>Pseudomonadati</taxon>
        <taxon>Pseudomonadota</taxon>
        <taxon>Gammaproteobacteria</taxon>
        <taxon>Lysobacterales</taxon>
        <taxon>Lysobacteraceae</taxon>
        <taxon>Chiayiivirga</taxon>
    </lineage>
</organism>
<dbReference type="Proteomes" id="UP000521199">
    <property type="component" value="Unassembled WGS sequence"/>
</dbReference>
<protein>
    <submittedName>
        <fullName evidence="2">Putative phage-associated protein</fullName>
    </submittedName>
</protein>
<evidence type="ECO:0000313" key="3">
    <source>
        <dbReference type="Proteomes" id="UP000521199"/>
    </source>
</evidence>
<name>A0A7W8DBK9_9GAMM</name>
<dbReference type="AlphaFoldDB" id="A0A7W8DBK9"/>
<dbReference type="InterPro" id="IPR025272">
    <property type="entry name" value="SocA_Panacea"/>
</dbReference>
<proteinExistence type="predicted"/>
<reference evidence="2 3" key="1">
    <citation type="submission" date="2020-08" db="EMBL/GenBank/DDBJ databases">
        <title>Genomic Encyclopedia of Type Strains, Phase IV (KMG-IV): sequencing the most valuable type-strain genomes for metagenomic binning, comparative biology and taxonomic classification.</title>
        <authorList>
            <person name="Goeker M."/>
        </authorList>
    </citation>
    <scope>NUCLEOTIDE SEQUENCE [LARGE SCALE GENOMIC DNA]</scope>
    <source>
        <strain evidence="2 3">DSM 24163</strain>
    </source>
</reference>
<sequence>MFSDEKAAQIAAYLLSKSHGTMPYLKLMKLMYLADREALLRFAHPISDDAHYSMPFGPVLSNTLRLMRDERQSDAWTAWVDWAPQHSLRLVRDACSRQDFDELPDAHLGVLDQIWERFGHMSKWDLVEYTHKHIAEWEDPNGSSRRIQPHQQFRALGMTQDDAAARSANLLEHSALSAKLRELQ</sequence>